<protein>
    <recommendedName>
        <fullName evidence="3">C2H2-type domain-containing protein</fullName>
    </recommendedName>
</protein>
<feature type="domain" description="C2H2-type" evidence="3">
    <location>
        <begin position="457"/>
        <end position="485"/>
    </location>
</feature>
<dbReference type="Proteomes" id="UP000053095">
    <property type="component" value="Unassembled WGS sequence"/>
</dbReference>
<dbReference type="PROSITE" id="PS00028">
    <property type="entry name" value="ZINC_FINGER_C2H2_1"/>
    <property type="match status" value="1"/>
</dbReference>
<evidence type="ECO:0000313" key="4">
    <source>
        <dbReference type="EMBL" id="GAM38919.1"/>
    </source>
</evidence>
<accession>A0A6V8HD18</accession>
<feature type="region of interest" description="Disordered" evidence="2">
    <location>
        <begin position="587"/>
        <end position="624"/>
    </location>
</feature>
<dbReference type="EMBL" id="DF933830">
    <property type="protein sequence ID" value="GAM38919.1"/>
    <property type="molecule type" value="Genomic_DNA"/>
</dbReference>
<evidence type="ECO:0000259" key="3">
    <source>
        <dbReference type="PROSITE" id="PS50157"/>
    </source>
</evidence>
<feature type="region of interest" description="Disordered" evidence="2">
    <location>
        <begin position="336"/>
        <end position="402"/>
    </location>
</feature>
<feature type="compositionally biased region" description="Polar residues" evidence="2">
    <location>
        <begin position="227"/>
        <end position="237"/>
    </location>
</feature>
<feature type="region of interest" description="Disordered" evidence="2">
    <location>
        <begin position="266"/>
        <end position="302"/>
    </location>
</feature>
<evidence type="ECO:0000256" key="2">
    <source>
        <dbReference type="SAM" id="MobiDB-lite"/>
    </source>
</evidence>
<sequence>MRIPTKTIEDFAPPPLPPPQRINDLEDGHDAGWLHANGMGRPDVTKLAPINPSSSLFGGHHAPEPIPRIERMSLDESIGRSSGGISRTKIELSRGDAPSFQNSYSTHFSEPILQGEHNFSRKCVMSSSDNYDRHLLSKIGKPHSPPRSSSILGSDLRSSNLGSSFQPSSMYDSSYSLANYAVSPGGLSPRSKASWRDPSDYRSPSVESSAPSTSIDYDNLPSRRRTGTLTPQSEDTFSFFPRSSRQYQEQGVFPDVECEDDHMMERSHGDYMSGQHGMKRRASSPPREPVLHKAPSNGDLASRRTSAHHFTNHVSPISRHLPSHSSISSMSSASWRTSTSLGSSAGLSAGTSASSYDPMSSGGLSPKSEGDHYHDKAAVNQPSPNGSVSGFSAPKPPYYMESKPVSNRKISLQSGPSGSKGANSKIGGLYICDCCPKKPKKFETQELLRCHELEKQYTCQYCSNRFKNKNEAERHQNSLHLRRHSWSCAALSNFQAAFHPSTSPTTQTSAGPTHDTCGYCGEEFPNNPEPDWDQRFEHLTTMHKFGECNNVKKFFRADHFRQHLKHSHAGTPGKWTNILENACMKEEPQAESRLGSISEKGGKRSELGDAPLTSSTIDEVMDES</sequence>
<dbReference type="InterPro" id="IPR057026">
    <property type="entry name" value="Znf-C2H2_ascomycetes"/>
</dbReference>
<evidence type="ECO:0000313" key="5">
    <source>
        <dbReference type="Proteomes" id="UP000053095"/>
    </source>
</evidence>
<comment type="caution">
    <text evidence="4">The sequence shown here is derived from an EMBL/GenBank/DDBJ whole genome shotgun (WGS) entry which is preliminary data.</text>
</comment>
<feature type="compositionally biased region" description="Basic and acidic residues" evidence="2">
    <location>
        <begin position="368"/>
        <end position="377"/>
    </location>
</feature>
<organism evidence="4 5">
    <name type="scientific">Talaromyces pinophilus</name>
    <name type="common">Penicillium pinophilum</name>
    <dbReference type="NCBI Taxonomy" id="128442"/>
    <lineage>
        <taxon>Eukaryota</taxon>
        <taxon>Fungi</taxon>
        <taxon>Dikarya</taxon>
        <taxon>Ascomycota</taxon>
        <taxon>Pezizomycotina</taxon>
        <taxon>Eurotiomycetes</taxon>
        <taxon>Eurotiomycetidae</taxon>
        <taxon>Eurotiales</taxon>
        <taxon>Trichocomaceae</taxon>
        <taxon>Talaromyces</taxon>
        <taxon>Talaromyces sect. Talaromyces</taxon>
    </lineage>
</organism>
<dbReference type="GO" id="GO:0008270">
    <property type="term" value="F:zinc ion binding"/>
    <property type="evidence" value="ECO:0007669"/>
    <property type="project" value="UniProtKB-KW"/>
</dbReference>
<dbReference type="Gene3D" id="3.30.160.60">
    <property type="entry name" value="Classic Zinc Finger"/>
    <property type="match status" value="1"/>
</dbReference>
<gene>
    <name evidence="4" type="ORF">TCE0_034f10044</name>
</gene>
<dbReference type="InterPro" id="IPR013087">
    <property type="entry name" value="Znf_C2H2_type"/>
</dbReference>
<keyword evidence="5" id="KW-1185">Reference proteome</keyword>
<keyword evidence="1" id="KW-0863">Zinc-finger</keyword>
<feature type="compositionally biased region" description="Low complexity" evidence="2">
    <location>
        <begin position="203"/>
        <end position="214"/>
    </location>
</feature>
<dbReference type="Pfam" id="PF24537">
    <property type="entry name" value="zf-C2H2_fungi"/>
    <property type="match status" value="1"/>
</dbReference>
<dbReference type="PROSITE" id="PS50157">
    <property type="entry name" value="ZINC_FINGER_C2H2_2"/>
    <property type="match status" value="1"/>
</dbReference>
<dbReference type="AlphaFoldDB" id="A0A6V8HD18"/>
<keyword evidence="1" id="KW-0862">Zinc</keyword>
<feature type="region of interest" description="Disordered" evidence="2">
    <location>
        <begin position="1"/>
        <end position="21"/>
    </location>
</feature>
<keyword evidence="1" id="KW-0479">Metal-binding</keyword>
<feature type="region of interest" description="Disordered" evidence="2">
    <location>
        <begin position="186"/>
        <end position="237"/>
    </location>
</feature>
<proteinExistence type="predicted"/>
<feature type="region of interest" description="Disordered" evidence="2">
    <location>
        <begin position="135"/>
        <end position="155"/>
    </location>
</feature>
<evidence type="ECO:0000256" key="1">
    <source>
        <dbReference type="PROSITE-ProRule" id="PRU00042"/>
    </source>
</evidence>
<feature type="compositionally biased region" description="Polar residues" evidence="2">
    <location>
        <begin position="380"/>
        <end position="390"/>
    </location>
</feature>
<feature type="compositionally biased region" description="Low complexity" evidence="2">
    <location>
        <begin position="336"/>
        <end position="355"/>
    </location>
</feature>
<reference evidence="5" key="1">
    <citation type="journal article" date="2015" name="Genome Announc.">
        <title>Draft genome sequence of Talaromyces cellulolyticus strain Y-94, a source of lignocellulosic biomass-degrading enzymes.</title>
        <authorList>
            <person name="Fujii T."/>
            <person name="Koike H."/>
            <person name="Sawayama S."/>
            <person name="Yano S."/>
            <person name="Inoue H."/>
        </authorList>
    </citation>
    <scope>NUCLEOTIDE SEQUENCE [LARGE SCALE GENOMIC DNA]</scope>
    <source>
        <strain evidence="5">Y-94</strain>
    </source>
</reference>
<name>A0A6V8HD18_TALPI</name>